<proteinExistence type="inferred from homology"/>
<dbReference type="NCBIfam" id="NF001614">
    <property type="entry name" value="PRK00402.1"/>
    <property type="match status" value="1"/>
</dbReference>
<dbReference type="PRINTS" id="PR00415">
    <property type="entry name" value="ACONITASE"/>
</dbReference>
<keyword evidence="6" id="KW-0100">Branched-chain amino acid biosynthesis</keyword>
<dbReference type="GO" id="GO:0003861">
    <property type="term" value="F:3-isopropylmalate dehydratase activity"/>
    <property type="evidence" value="ECO:0007669"/>
    <property type="project" value="UniProtKB-UniRule"/>
</dbReference>
<feature type="binding site" evidence="6">
    <location>
        <position position="300"/>
    </location>
    <ligand>
        <name>[4Fe-4S] cluster</name>
        <dbReference type="ChEBI" id="CHEBI:49883"/>
    </ligand>
</feature>
<gene>
    <name evidence="6" type="primary">leuC</name>
    <name evidence="8" type="ORF">JW984_09075</name>
</gene>
<dbReference type="InterPro" id="IPR018136">
    <property type="entry name" value="Aconitase_4Fe-4S_BS"/>
</dbReference>
<keyword evidence="6" id="KW-0028">Amino-acid biosynthesis</keyword>
<dbReference type="PANTHER" id="PTHR43822:SF2">
    <property type="entry name" value="HOMOACONITASE, MITOCHONDRIAL"/>
    <property type="match status" value="1"/>
</dbReference>
<evidence type="ECO:0000313" key="9">
    <source>
        <dbReference type="Proteomes" id="UP000809273"/>
    </source>
</evidence>
<dbReference type="EMBL" id="JAFGIX010000046">
    <property type="protein sequence ID" value="MBN1573332.1"/>
    <property type="molecule type" value="Genomic_DNA"/>
</dbReference>
<keyword evidence="6" id="KW-0432">Leucine biosynthesis</keyword>
<evidence type="ECO:0000256" key="3">
    <source>
        <dbReference type="ARBA" id="ARBA00023004"/>
    </source>
</evidence>
<keyword evidence="2 6" id="KW-0479">Metal-binding</keyword>
<evidence type="ECO:0000259" key="7">
    <source>
        <dbReference type="Pfam" id="PF00330"/>
    </source>
</evidence>
<dbReference type="EC" id="4.2.1.33" evidence="6"/>
<comment type="cofactor">
    <cofactor evidence="6">
        <name>[4Fe-4S] cluster</name>
        <dbReference type="ChEBI" id="CHEBI:49883"/>
    </cofactor>
    <text evidence="6">Binds 1 [4Fe-4S] cluster per subunit.</text>
</comment>
<evidence type="ECO:0000256" key="2">
    <source>
        <dbReference type="ARBA" id="ARBA00022723"/>
    </source>
</evidence>
<accession>A0A9D8PPQ4</accession>
<sequence>MGETLAEKILGLKVKKRVRPGEIIVVDVDLALAQDGTGPLAIRSIKELKEGKMRLPREAIFFIDHAAPSPRRELSNDHIFIRDFAKESGATVSDVGDGVCHQIMAEKYACPGDIVIGADSHTVTAGGLSAFATGMGSTDVGVGMARGKTWLRVPETMRIEVTGRLQRGVYPKDLILHIIGKIGADGATYMALEFGGETIDEMEMAGRLTLANMAVEAGAKVGLVGSDNITREYLKSRGREDCYRELSPDPDAQYAGVVNVNAGEISPTISFPHTVDNTKTIEEVKAKSDIKVDQVFIGSCTNGRIEDLRIAASILKGKKKAPGLRLIVVPASREVFTNALNEGLISVFNDAGAAVMAPGCGPCVGVHEGVLGDGEVCLSTQNRNFEGRMGNPKSFIYLASPATAAATAVEGKIADPRRYM</sequence>
<dbReference type="InterPro" id="IPR050067">
    <property type="entry name" value="IPM_dehydratase_rel_enz"/>
</dbReference>
<dbReference type="CDD" id="cd01583">
    <property type="entry name" value="IPMI"/>
    <property type="match status" value="1"/>
</dbReference>
<dbReference type="PANTHER" id="PTHR43822">
    <property type="entry name" value="HOMOACONITASE, MITOCHONDRIAL-RELATED"/>
    <property type="match status" value="1"/>
</dbReference>
<feature type="binding site" evidence="6">
    <location>
        <position position="363"/>
    </location>
    <ligand>
        <name>[4Fe-4S] cluster</name>
        <dbReference type="ChEBI" id="CHEBI:49883"/>
    </ligand>
</feature>
<dbReference type="AlphaFoldDB" id="A0A9D8PPQ4"/>
<dbReference type="InterPro" id="IPR036008">
    <property type="entry name" value="Aconitase_4Fe-4S_dom"/>
</dbReference>
<keyword evidence="5 6" id="KW-0456">Lyase</keyword>
<dbReference type="PROSITE" id="PS00450">
    <property type="entry name" value="ACONITASE_1"/>
    <property type="match status" value="1"/>
</dbReference>
<dbReference type="Proteomes" id="UP000809273">
    <property type="component" value="Unassembled WGS sequence"/>
</dbReference>
<keyword evidence="4 6" id="KW-0411">Iron-sulfur</keyword>
<keyword evidence="1 6" id="KW-0004">4Fe-4S</keyword>
<comment type="caution">
    <text evidence="8">The sequence shown here is derived from an EMBL/GenBank/DDBJ whole genome shotgun (WGS) entry which is preliminary data.</text>
</comment>
<dbReference type="NCBIfam" id="TIGR02086">
    <property type="entry name" value="IPMI_arch"/>
    <property type="match status" value="1"/>
</dbReference>
<dbReference type="GO" id="GO:0046872">
    <property type="term" value="F:metal ion binding"/>
    <property type="evidence" value="ECO:0007669"/>
    <property type="project" value="UniProtKB-KW"/>
</dbReference>
<feature type="domain" description="Aconitase/3-isopropylmalate dehydratase large subunit alpha/beta/alpha" evidence="7">
    <location>
        <begin position="8"/>
        <end position="411"/>
    </location>
</feature>
<reference evidence="8" key="2">
    <citation type="submission" date="2021-01" db="EMBL/GenBank/DDBJ databases">
        <authorList>
            <person name="Hahn C.R."/>
            <person name="Youssef N.H."/>
            <person name="Elshahed M."/>
        </authorList>
    </citation>
    <scope>NUCLEOTIDE SEQUENCE</scope>
    <source>
        <strain evidence="8">Zod_Metabat.24</strain>
    </source>
</reference>
<feature type="binding site" evidence="6">
    <location>
        <position position="360"/>
    </location>
    <ligand>
        <name>[4Fe-4S] cluster</name>
        <dbReference type="ChEBI" id="CHEBI:49883"/>
    </ligand>
</feature>
<dbReference type="HAMAP" id="MF_01027">
    <property type="entry name" value="LeuC_type2"/>
    <property type="match status" value="1"/>
</dbReference>
<protein>
    <recommendedName>
        <fullName evidence="6">3-isopropylmalate dehydratase large subunit</fullName>
        <ecNumber evidence="6">4.2.1.33</ecNumber>
    </recommendedName>
    <alternativeName>
        <fullName evidence="6">Alpha-IPM isomerase</fullName>
        <shortName evidence="6">IPMI</shortName>
    </alternativeName>
    <alternativeName>
        <fullName evidence="6">Isopropylmalate isomerase</fullName>
    </alternativeName>
</protein>
<evidence type="ECO:0000256" key="4">
    <source>
        <dbReference type="ARBA" id="ARBA00023014"/>
    </source>
</evidence>
<reference evidence="8" key="1">
    <citation type="journal article" date="2021" name="Environ. Microbiol.">
        <title>Genomic characterization of three novel Desulfobacterota classes expand the metabolic and phylogenetic diversity of the phylum.</title>
        <authorList>
            <person name="Murphy C.L."/>
            <person name="Biggerstaff J."/>
            <person name="Eichhorn A."/>
            <person name="Ewing E."/>
            <person name="Shahan R."/>
            <person name="Soriano D."/>
            <person name="Stewart S."/>
            <person name="VanMol K."/>
            <person name="Walker R."/>
            <person name="Walters P."/>
            <person name="Elshahed M.S."/>
            <person name="Youssef N.H."/>
        </authorList>
    </citation>
    <scope>NUCLEOTIDE SEQUENCE</scope>
    <source>
        <strain evidence="8">Zod_Metabat.24</strain>
    </source>
</reference>
<dbReference type="InterPro" id="IPR006251">
    <property type="entry name" value="Homoacnase/IPMdehydase_lsu"/>
</dbReference>
<dbReference type="PROSITE" id="PS01244">
    <property type="entry name" value="ACONITASE_2"/>
    <property type="match status" value="1"/>
</dbReference>
<dbReference type="SUPFAM" id="SSF53732">
    <property type="entry name" value="Aconitase iron-sulfur domain"/>
    <property type="match status" value="1"/>
</dbReference>
<organism evidence="8 9">
    <name type="scientific">Candidatus Zymogenus saltonus</name>
    <dbReference type="NCBI Taxonomy" id="2844893"/>
    <lineage>
        <taxon>Bacteria</taxon>
        <taxon>Deltaproteobacteria</taxon>
        <taxon>Candidatus Zymogenia</taxon>
        <taxon>Candidatus Zymogeniales</taxon>
        <taxon>Candidatus Zymogenaceae</taxon>
        <taxon>Candidatus Zymogenus</taxon>
    </lineage>
</organism>
<comment type="subunit">
    <text evidence="6">Heterodimer of LeuC and LeuD.</text>
</comment>
<comment type="function">
    <text evidence="6">Catalyzes the isomerization between 2-isopropylmalate and 3-isopropylmalate, via the formation of 2-isopropylmaleate.</text>
</comment>
<evidence type="ECO:0000313" key="8">
    <source>
        <dbReference type="EMBL" id="MBN1573332.1"/>
    </source>
</evidence>
<keyword evidence="3 6" id="KW-0408">Iron</keyword>
<dbReference type="InterPro" id="IPR015931">
    <property type="entry name" value="Acnase/IPM_dHydase_lsu_aba_1/3"/>
</dbReference>
<comment type="catalytic activity">
    <reaction evidence="6">
        <text>(2R,3S)-3-isopropylmalate = (2S)-2-isopropylmalate</text>
        <dbReference type="Rhea" id="RHEA:32287"/>
        <dbReference type="ChEBI" id="CHEBI:1178"/>
        <dbReference type="ChEBI" id="CHEBI:35121"/>
        <dbReference type="EC" id="4.2.1.33"/>
    </reaction>
</comment>
<dbReference type="InterPro" id="IPR001030">
    <property type="entry name" value="Acoase/IPM_deHydtase_lsu_aba"/>
</dbReference>
<evidence type="ECO:0000256" key="1">
    <source>
        <dbReference type="ARBA" id="ARBA00022485"/>
    </source>
</evidence>
<dbReference type="Pfam" id="PF00330">
    <property type="entry name" value="Aconitase"/>
    <property type="match status" value="1"/>
</dbReference>
<dbReference type="InterPro" id="IPR033941">
    <property type="entry name" value="IPMI_cat"/>
</dbReference>
<evidence type="ECO:0000256" key="5">
    <source>
        <dbReference type="ARBA" id="ARBA00023239"/>
    </source>
</evidence>
<dbReference type="Gene3D" id="3.30.499.10">
    <property type="entry name" value="Aconitase, domain 3"/>
    <property type="match status" value="2"/>
</dbReference>
<comment type="similarity">
    <text evidence="6">Belongs to the aconitase/IPM isomerase family. LeuC type 2 subfamily.</text>
</comment>
<dbReference type="InterPro" id="IPR011826">
    <property type="entry name" value="HAcnase/IPMdehydase_lsu_prok"/>
</dbReference>
<dbReference type="GO" id="GO:0009098">
    <property type="term" value="P:L-leucine biosynthetic process"/>
    <property type="evidence" value="ECO:0007669"/>
    <property type="project" value="UniProtKB-UniRule"/>
</dbReference>
<comment type="pathway">
    <text evidence="6">Amino-acid biosynthesis; L-leucine biosynthesis; L-leucine from 3-methyl-2-oxobutanoate: step 2/4.</text>
</comment>
<evidence type="ECO:0000256" key="6">
    <source>
        <dbReference type="HAMAP-Rule" id="MF_01027"/>
    </source>
</evidence>
<name>A0A9D8PPQ4_9DELT</name>
<dbReference type="NCBIfam" id="TIGR01343">
    <property type="entry name" value="hacA_fam"/>
    <property type="match status" value="1"/>
</dbReference>
<dbReference type="GO" id="GO:0051539">
    <property type="term" value="F:4 iron, 4 sulfur cluster binding"/>
    <property type="evidence" value="ECO:0007669"/>
    <property type="project" value="UniProtKB-KW"/>
</dbReference>